<feature type="domain" description="Flagellar hook-associated protein 2 C-terminal" evidence="7">
    <location>
        <begin position="229"/>
        <end position="436"/>
    </location>
</feature>
<comment type="similarity">
    <text evidence="1 5">Belongs to the FliD family.</text>
</comment>
<dbReference type="RefSeq" id="WP_210098141.1">
    <property type="nucleotide sequence ID" value="NZ_BAAAIO010000003.1"/>
</dbReference>
<dbReference type="InterPro" id="IPR010809">
    <property type="entry name" value="FliD_C"/>
</dbReference>
<dbReference type="Proteomes" id="UP000703720">
    <property type="component" value="Unassembled WGS sequence"/>
</dbReference>
<sequence>MKLDGLISGLKTGELIDALMDVSAIPKKLITTKITDRNSIITNLQSLNTSLQALVAKAKAATGPTSLAAFTATASAETVKVTAGATASPFSTGVVVDAIASAHSVVTAAAGADAWAGTFTLVASDGTKTEVTPNGATPQDLAKAINAAKTGVTATVVPAGTDADGKPLSRIQLTSAETGEEARFTLHRGTGADVDAGSSVDVATESGAAVLTQGSDARIRMFAGTAAEQTLNSASNTFTVSEGVDVTVSKVSTDPVTVVVALDAKAQTTSAEAFVKEIAALLTRIDNGSKATIGAVGETTTLGVFTGDSTVRNLRGALASAMQHPVDGVSPSTIGISISDKGVLSFDAEKFGAALADDPEKTQELFSAIAGRVETVTGQYSDKYDGLLTQRITGQESEVKTLKTQVERWDIRLEQRRATLERTYSQLEVQLSKLQSQSSWLTSQLAGLTNTTSSS</sequence>
<feature type="domain" description="Flagellar hook-associated protein 2 N-terminal" evidence="6">
    <location>
        <begin position="8"/>
        <end position="103"/>
    </location>
</feature>
<dbReference type="PANTHER" id="PTHR30288">
    <property type="entry name" value="FLAGELLAR CAP/ASSEMBLY PROTEIN FLID"/>
    <property type="match status" value="1"/>
</dbReference>
<evidence type="ECO:0000259" key="6">
    <source>
        <dbReference type="Pfam" id="PF02465"/>
    </source>
</evidence>
<comment type="subcellular location">
    <subcellularLocation>
        <location evidence="5">Secreted</location>
    </subcellularLocation>
    <subcellularLocation>
        <location evidence="5">Bacterial flagellum</location>
    </subcellularLocation>
</comment>
<gene>
    <name evidence="8" type="ORF">JOF42_002495</name>
</gene>
<keyword evidence="8" id="KW-0966">Cell projection</keyword>
<evidence type="ECO:0000256" key="5">
    <source>
        <dbReference type="RuleBase" id="RU362066"/>
    </source>
</evidence>
<evidence type="ECO:0000259" key="7">
    <source>
        <dbReference type="Pfam" id="PF07195"/>
    </source>
</evidence>
<dbReference type="EMBL" id="JAGIOA010000001">
    <property type="protein sequence ID" value="MBP2379000.1"/>
    <property type="molecule type" value="Genomic_DNA"/>
</dbReference>
<keyword evidence="8" id="KW-0969">Cilium</keyword>
<comment type="caution">
    <text evidence="8">The sequence shown here is derived from an EMBL/GenBank/DDBJ whole genome shotgun (WGS) entry which is preliminary data.</text>
</comment>
<dbReference type="Pfam" id="PF07196">
    <property type="entry name" value="Flagellin_IN"/>
    <property type="match status" value="1"/>
</dbReference>
<dbReference type="InterPro" id="IPR010810">
    <property type="entry name" value="Flagellin_hook_IN_motif"/>
</dbReference>
<organism evidence="8 9">
    <name type="scientific">Microbacterium phyllosphaerae</name>
    <dbReference type="NCBI Taxonomy" id="124798"/>
    <lineage>
        <taxon>Bacteria</taxon>
        <taxon>Bacillati</taxon>
        <taxon>Actinomycetota</taxon>
        <taxon>Actinomycetes</taxon>
        <taxon>Micrococcales</taxon>
        <taxon>Microbacteriaceae</taxon>
        <taxon>Microbacterium</taxon>
    </lineage>
</organism>
<reference evidence="8 9" key="1">
    <citation type="submission" date="2021-03" db="EMBL/GenBank/DDBJ databases">
        <title>Sequencing the genomes of 1000 actinobacteria strains.</title>
        <authorList>
            <person name="Klenk H.-P."/>
        </authorList>
    </citation>
    <scope>NUCLEOTIDE SEQUENCE [LARGE SCALE GENOMIC DNA]</scope>
    <source>
        <strain evidence="8 9">DSM 13468</strain>
    </source>
</reference>
<name>A0ABS4WS32_9MICO</name>
<dbReference type="InterPro" id="IPR040026">
    <property type="entry name" value="FliD"/>
</dbReference>
<dbReference type="Pfam" id="PF02465">
    <property type="entry name" value="FliD_N"/>
    <property type="match status" value="1"/>
</dbReference>
<dbReference type="Pfam" id="PF07195">
    <property type="entry name" value="FliD_C"/>
    <property type="match status" value="1"/>
</dbReference>
<comment type="function">
    <text evidence="5">Required for morphogenesis and for the elongation of the flagellar filament by facilitating polymerization of the flagellin monomers at the tip of growing filament. Forms a capping structure, which prevents flagellin subunits (transported through the central channel of the flagellum) from leaking out without polymerization at the distal end.</text>
</comment>
<proteinExistence type="inferred from homology"/>
<comment type="subunit">
    <text evidence="2 5">Homopentamer.</text>
</comment>
<dbReference type="InterPro" id="IPR003481">
    <property type="entry name" value="FliD_N"/>
</dbReference>
<evidence type="ECO:0000256" key="2">
    <source>
        <dbReference type="ARBA" id="ARBA00011255"/>
    </source>
</evidence>
<keyword evidence="5" id="KW-0964">Secreted</keyword>
<evidence type="ECO:0000256" key="1">
    <source>
        <dbReference type="ARBA" id="ARBA00009764"/>
    </source>
</evidence>
<accession>A0ABS4WS32</accession>
<protein>
    <recommendedName>
        <fullName evidence="5">Flagellar hook-associated protein 2</fullName>
        <shortName evidence="5">HAP2</shortName>
    </recommendedName>
    <alternativeName>
        <fullName evidence="5">Flagellar cap protein</fullName>
    </alternativeName>
</protein>
<evidence type="ECO:0000313" key="8">
    <source>
        <dbReference type="EMBL" id="MBP2379000.1"/>
    </source>
</evidence>
<dbReference type="PANTHER" id="PTHR30288:SF0">
    <property type="entry name" value="FLAGELLAR HOOK-ASSOCIATED PROTEIN 2"/>
    <property type="match status" value="1"/>
</dbReference>
<keyword evidence="3" id="KW-0175">Coiled coil</keyword>
<keyword evidence="8" id="KW-0282">Flagellum</keyword>
<keyword evidence="9" id="KW-1185">Reference proteome</keyword>
<evidence type="ECO:0000256" key="4">
    <source>
        <dbReference type="ARBA" id="ARBA00023143"/>
    </source>
</evidence>
<keyword evidence="4 5" id="KW-0975">Bacterial flagellum</keyword>
<evidence type="ECO:0000313" key="9">
    <source>
        <dbReference type="Proteomes" id="UP000703720"/>
    </source>
</evidence>
<evidence type="ECO:0000256" key="3">
    <source>
        <dbReference type="ARBA" id="ARBA00023054"/>
    </source>
</evidence>